<keyword evidence="7" id="KW-0067">ATP-binding</keyword>
<evidence type="ECO:0000256" key="8">
    <source>
        <dbReference type="ARBA" id="ARBA00023054"/>
    </source>
</evidence>
<evidence type="ECO:0000256" key="9">
    <source>
        <dbReference type="ARBA" id="ARBA00023136"/>
    </source>
</evidence>
<dbReference type="InterPro" id="IPR058922">
    <property type="entry name" value="WHD_DRP"/>
</dbReference>
<evidence type="ECO:0000313" key="14">
    <source>
        <dbReference type="Proteomes" id="UP000224567"/>
    </source>
</evidence>
<protein>
    <submittedName>
        <fullName evidence="13">Uncharacterized protein</fullName>
    </submittedName>
</protein>
<evidence type="ECO:0000256" key="7">
    <source>
        <dbReference type="ARBA" id="ARBA00022840"/>
    </source>
</evidence>
<dbReference type="GO" id="GO:0098542">
    <property type="term" value="P:defense response to other organism"/>
    <property type="evidence" value="ECO:0007669"/>
    <property type="project" value="TreeGrafter"/>
</dbReference>
<keyword evidence="9" id="KW-0472">Membrane</keyword>
<evidence type="ECO:0000313" key="13">
    <source>
        <dbReference type="EMBL" id="PHT28548.1"/>
    </source>
</evidence>
<evidence type="ECO:0000259" key="11">
    <source>
        <dbReference type="Pfam" id="PF23559"/>
    </source>
</evidence>
<feature type="domain" description="Disease resistance R13L4/SHOC-2-like LRR" evidence="12">
    <location>
        <begin position="920"/>
        <end position="1127"/>
    </location>
</feature>
<reference evidence="14" key="2">
    <citation type="journal article" date="2017" name="J. Anim. Genet.">
        <title>Multiple reference genome sequences of hot pepper reveal the massive evolution of plant disease resistance genes by retroduplication.</title>
        <authorList>
            <person name="Kim S."/>
            <person name="Park J."/>
            <person name="Yeom S.-I."/>
            <person name="Kim Y.-M."/>
            <person name="Seo E."/>
            <person name="Kim K.-T."/>
            <person name="Kim M.-S."/>
            <person name="Lee J.M."/>
            <person name="Cheong K."/>
            <person name="Shin H.-S."/>
            <person name="Kim S.-B."/>
            <person name="Han K."/>
            <person name="Lee J."/>
            <person name="Park M."/>
            <person name="Lee H.-A."/>
            <person name="Lee H.-Y."/>
            <person name="Lee Y."/>
            <person name="Oh S."/>
            <person name="Lee J.H."/>
            <person name="Choi E."/>
            <person name="Choi E."/>
            <person name="Lee S.E."/>
            <person name="Jeon J."/>
            <person name="Kim H."/>
            <person name="Choi G."/>
            <person name="Song H."/>
            <person name="Lee J."/>
            <person name="Lee S.-C."/>
            <person name="Kwon J.-K."/>
            <person name="Lee H.-Y."/>
            <person name="Koo N."/>
            <person name="Hong Y."/>
            <person name="Kim R.W."/>
            <person name="Kang W.-H."/>
            <person name="Huh J.H."/>
            <person name="Kang B.-C."/>
            <person name="Yang T.-J."/>
            <person name="Lee Y.-H."/>
            <person name="Bennetzen J.L."/>
            <person name="Choi D."/>
        </authorList>
    </citation>
    <scope>NUCLEOTIDE SEQUENCE [LARGE SCALE GENOMIC DNA]</scope>
    <source>
        <strain evidence="14">cv. PBC81</strain>
    </source>
</reference>
<dbReference type="InterPro" id="IPR032675">
    <property type="entry name" value="LRR_dom_sf"/>
</dbReference>
<evidence type="ECO:0000256" key="4">
    <source>
        <dbReference type="ARBA" id="ARBA00022737"/>
    </source>
</evidence>
<dbReference type="Gene3D" id="3.40.50.300">
    <property type="entry name" value="P-loop containing nucleotide triphosphate hydrolases"/>
    <property type="match status" value="1"/>
</dbReference>
<evidence type="ECO:0000259" key="12">
    <source>
        <dbReference type="Pfam" id="PF23598"/>
    </source>
</evidence>
<proteinExistence type="inferred from homology"/>
<organism evidence="13 14">
    <name type="scientific">Capsicum baccatum</name>
    <name type="common">Peruvian pepper</name>
    <dbReference type="NCBI Taxonomy" id="33114"/>
    <lineage>
        <taxon>Eukaryota</taxon>
        <taxon>Viridiplantae</taxon>
        <taxon>Streptophyta</taxon>
        <taxon>Embryophyta</taxon>
        <taxon>Tracheophyta</taxon>
        <taxon>Spermatophyta</taxon>
        <taxon>Magnoliopsida</taxon>
        <taxon>eudicotyledons</taxon>
        <taxon>Gunneridae</taxon>
        <taxon>Pentapetalae</taxon>
        <taxon>asterids</taxon>
        <taxon>lamiids</taxon>
        <taxon>Solanales</taxon>
        <taxon>Solanaceae</taxon>
        <taxon>Solanoideae</taxon>
        <taxon>Capsiceae</taxon>
        <taxon>Capsicum</taxon>
    </lineage>
</organism>
<keyword evidence="5" id="KW-0547">Nucleotide-binding</keyword>
<dbReference type="GO" id="GO:0016020">
    <property type="term" value="C:membrane"/>
    <property type="evidence" value="ECO:0007669"/>
    <property type="project" value="UniProtKB-SubCell"/>
</dbReference>
<reference evidence="13 14" key="1">
    <citation type="journal article" date="2017" name="Genome Biol.">
        <title>New reference genome sequences of hot pepper reveal the massive evolution of plant disease-resistance genes by retroduplication.</title>
        <authorList>
            <person name="Kim S."/>
            <person name="Park J."/>
            <person name="Yeom S.I."/>
            <person name="Kim Y.M."/>
            <person name="Seo E."/>
            <person name="Kim K.T."/>
            <person name="Kim M.S."/>
            <person name="Lee J.M."/>
            <person name="Cheong K."/>
            <person name="Shin H.S."/>
            <person name="Kim S.B."/>
            <person name="Han K."/>
            <person name="Lee J."/>
            <person name="Park M."/>
            <person name="Lee H.A."/>
            <person name="Lee H.Y."/>
            <person name="Lee Y."/>
            <person name="Oh S."/>
            <person name="Lee J.H."/>
            <person name="Choi E."/>
            <person name="Choi E."/>
            <person name="Lee S.E."/>
            <person name="Jeon J."/>
            <person name="Kim H."/>
            <person name="Choi G."/>
            <person name="Song H."/>
            <person name="Lee J."/>
            <person name="Lee S.C."/>
            <person name="Kwon J.K."/>
            <person name="Lee H.Y."/>
            <person name="Koo N."/>
            <person name="Hong Y."/>
            <person name="Kim R.W."/>
            <person name="Kang W.H."/>
            <person name="Huh J.H."/>
            <person name="Kang B.C."/>
            <person name="Yang T.J."/>
            <person name="Lee Y.H."/>
            <person name="Bennetzen J.L."/>
            <person name="Choi D."/>
        </authorList>
    </citation>
    <scope>NUCLEOTIDE SEQUENCE [LARGE SCALE GENOMIC DNA]</scope>
    <source>
        <strain evidence="14">cv. PBC81</strain>
    </source>
</reference>
<name>A0A2G2V6L5_CAPBA</name>
<dbReference type="GO" id="GO:0043531">
    <property type="term" value="F:ADP binding"/>
    <property type="evidence" value="ECO:0007669"/>
    <property type="project" value="InterPro"/>
</dbReference>
<dbReference type="InterPro" id="IPR044974">
    <property type="entry name" value="Disease_R_plants"/>
</dbReference>
<dbReference type="Pfam" id="PF23598">
    <property type="entry name" value="LRR_14"/>
    <property type="match status" value="1"/>
</dbReference>
<keyword evidence="3" id="KW-0433">Leucine-rich repeat</keyword>
<dbReference type="InterPro" id="IPR002182">
    <property type="entry name" value="NB-ARC"/>
</dbReference>
<evidence type="ECO:0000256" key="2">
    <source>
        <dbReference type="ARBA" id="ARBA00008894"/>
    </source>
</evidence>
<comment type="similarity">
    <text evidence="2">Belongs to the disease resistance NB-LRR family.</text>
</comment>
<keyword evidence="4" id="KW-0677">Repeat</keyword>
<gene>
    <name evidence="13" type="ORF">CQW23_31856</name>
</gene>
<dbReference type="Gene3D" id="1.20.5.4130">
    <property type="match status" value="1"/>
</dbReference>
<dbReference type="Pfam" id="PF23559">
    <property type="entry name" value="WHD_DRP"/>
    <property type="match status" value="1"/>
</dbReference>
<sequence length="1281" mass="147554">MAQNYIDDMLNHLRRIESGGDSNNFKIDQIEALKMELRFLRTFSKYNHVLLPNSLVIISKKGKSIVEMLHIVFDEIPDECEASLILERLESQLLEFTEGSASLRYNYELNVSYLSEYMDCLDENLNDVLTYLEWGTRSQPSLTNEEILQTKRFTKQLKIVQKKMRFLRYLYLTKINGYVDHEKLQGLETRIQFMADNVGQLCFVFWIYGDEDETNSEEDDDDTDEDGDDIESKLPYILFLVVIVKLEMQKIFLSELTASKFSQSRIFKDKKLSKGFSYYLRKMLLYLRNEKLKNFTANVTARNIDVAIEFLLVFLSDVPNDVINGKRLNEVLANIGGLVGDILCVIQMLLAGSIIKEDASKIDIRTIQILEKIEDLKSQVETYYKSLKFTPSHEFPTVGGLSFLDSLLGKLNEMLKSETSLDLMMKPHICILEKEISSLIYAFKDAAKVQHEREILKDLQKRTINLAYEAEVAIDFILVRYNVLWHSFWSLPAIIKEIDHINVEVREMRSANLSSRPCFTVKHVATQHSNPMTAEEIVGFRNDTEKMIQYLTRGTNELDVVPIVGMGGQGKTTIARKVYNHDIVISHFDVRAWCIISQTYNRRELLQDIFNQVTNSNDKGDKDDVLADILKKNLTRKRYLIVLDDMWDGAAWDDFCLCFPDVGNRSRIIVTTRLEKVGEHVKRYTDLYFLPLLTPDESCKLLQKKVFQEEDFPLELQDVSLAVAKRCRGLPLVVVLIAGIIKKRPMEESWWHEVKNALFSYLGESEEYSLSTMQLSYDNLPDHLRPCLLYIGMFPEDARIPVSKLISLWIAEGFMQNVESGRLMEEAAEGYLMDLISSNVVMVSKREHNGKVKYCHVHDVVLHFCMERSREEKFMLAVKGHRSQLQPSGCKENRVRFSFSTEHSNFTSQGSKIRTPSHQHVRSLITTNQSCEICFDLFDQISEFRLLKVLDLSSHGDGVLRSATLKPLIHLKYLAVSVYQFVFHPELHLSHLETLIVKGIDCSVLPASFWKMEKLRHVELHTAEFDLENNLQQIFEESSKLENLRILRRVVIKIGDADSVDMLLWMCPNLRELDIHADSVKADSAEIFPTLERLTQLQVLRLSIESSIVVSKLHLPSNLRKLVLSRYTRGIGSCGSESVISESMISVIAGLPSLECLSLKLEDLVYESEEWCLRDITFHKLKFLKLDSLNISRWDVSEESFPMLETLVIKDCDDLEEIPLSFADIQTLKQIKLIDCHESLEASTVRIKEEVESIEGCDRINLILFKVSRNIISRSITSVSL</sequence>
<dbReference type="FunFam" id="1.10.10.10:FF:000322">
    <property type="entry name" value="Probable disease resistance protein At1g63360"/>
    <property type="match status" value="1"/>
</dbReference>
<dbReference type="Gene3D" id="1.10.8.430">
    <property type="entry name" value="Helical domain of apoptotic protease-activating factors"/>
    <property type="match status" value="1"/>
</dbReference>
<dbReference type="Proteomes" id="UP000224567">
    <property type="component" value="Unassembled WGS sequence"/>
</dbReference>
<dbReference type="InterPro" id="IPR055414">
    <property type="entry name" value="LRR_R13L4/SHOC2-like"/>
</dbReference>
<dbReference type="GO" id="GO:0051607">
    <property type="term" value="P:defense response to virus"/>
    <property type="evidence" value="ECO:0007669"/>
    <property type="project" value="UniProtKB-ARBA"/>
</dbReference>
<evidence type="ECO:0000256" key="1">
    <source>
        <dbReference type="ARBA" id="ARBA00004170"/>
    </source>
</evidence>
<evidence type="ECO:0000259" key="10">
    <source>
        <dbReference type="Pfam" id="PF00931"/>
    </source>
</evidence>
<evidence type="ECO:0000256" key="6">
    <source>
        <dbReference type="ARBA" id="ARBA00022821"/>
    </source>
</evidence>
<evidence type="ECO:0000256" key="3">
    <source>
        <dbReference type="ARBA" id="ARBA00022614"/>
    </source>
</evidence>
<dbReference type="STRING" id="33114.A0A2G2V6L5"/>
<feature type="domain" description="NB-ARC" evidence="10">
    <location>
        <begin position="543"/>
        <end position="710"/>
    </location>
</feature>
<dbReference type="InterPro" id="IPR038005">
    <property type="entry name" value="RX-like_CC"/>
</dbReference>
<dbReference type="SUPFAM" id="SSF52058">
    <property type="entry name" value="L domain-like"/>
    <property type="match status" value="1"/>
</dbReference>
<dbReference type="GO" id="GO:0005524">
    <property type="term" value="F:ATP binding"/>
    <property type="evidence" value="ECO:0007669"/>
    <property type="project" value="UniProtKB-KW"/>
</dbReference>
<dbReference type="OrthoDB" id="1271416at2759"/>
<dbReference type="Pfam" id="PF00931">
    <property type="entry name" value="NB-ARC"/>
    <property type="match status" value="1"/>
</dbReference>
<feature type="domain" description="Disease resistance protein winged helix" evidence="11">
    <location>
        <begin position="793"/>
        <end position="862"/>
    </location>
</feature>
<dbReference type="InterPro" id="IPR027417">
    <property type="entry name" value="P-loop_NTPase"/>
</dbReference>
<dbReference type="InterPro" id="IPR042197">
    <property type="entry name" value="Apaf_helical"/>
</dbReference>
<dbReference type="FunFam" id="3.40.50.300:FF:001091">
    <property type="entry name" value="Probable disease resistance protein At1g61300"/>
    <property type="match status" value="1"/>
</dbReference>
<keyword evidence="6" id="KW-0611">Plant defense</keyword>
<dbReference type="SUPFAM" id="SSF52540">
    <property type="entry name" value="P-loop containing nucleoside triphosphate hydrolases"/>
    <property type="match status" value="1"/>
</dbReference>
<evidence type="ECO:0000256" key="5">
    <source>
        <dbReference type="ARBA" id="ARBA00022741"/>
    </source>
</evidence>
<keyword evidence="14" id="KW-1185">Reference proteome</keyword>
<dbReference type="Gene3D" id="1.10.10.10">
    <property type="entry name" value="Winged helix-like DNA-binding domain superfamily/Winged helix DNA-binding domain"/>
    <property type="match status" value="1"/>
</dbReference>
<comment type="subcellular location">
    <subcellularLocation>
        <location evidence="1">Membrane</location>
        <topology evidence="1">Peripheral membrane protein</topology>
    </subcellularLocation>
</comment>
<comment type="caution">
    <text evidence="13">The sequence shown here is derived from an EMBL/GenBank/DDBJ whole genome shotgun (WGS) entry which is preliminary data.</text>
</comment>
<dbReference type="PRINTS" id="PR00364">
    <property type="entry name" value="DISEASERSIST"/>
</dbReference>
<accession>A0A2G2V6L5</accession>
<dbReference type="CDD" id="cd14798">
    <property type="entry name" value="RX-CC_like"/>
    <property type="match status" value="1"/>
</dbReference>
<dbReference type="EMBL" id="MLFT02000208">
    <property type="protein sequence ID" value="PHT28548.1"/>
    <property type="molecule type" value="Genomic_DNA"/>
</dbReference>
<dbReference type="InterPro" id="IPR036388">
    <property type="entry name" value="WH-like_DNA-bd_sf"/>
</dbReference>
<keyword evidence="8" id="KW-0175">Coiled coil</keyword>
<dbReference type="PANTHER" id="PTHR23155">
    <property type="entry name" value="DISEASE RESISTANCE PROTEIN RP"/>
    <property type="match status" value="1"/>
</dbReference>
<dbReference type="Gene3D" id="3.80.10.10">
    <property type="entry name" value="Ribonuclease Inhibitor"/>
    <property type="match status" value="1"/>
</dbReference>
<dbReference type="PANTHER" id="PTHR23155:SF1228">
    <property type="entry name" value="NB-ARC DOMAIN CONTAINING PROTEIN, EXPRESSED"/>
    <property type="match status" value="1"/>
</dbReference>